<comment type="caution">
    <text evidence="1">The sequence shown here is derived from an EMBL/GenBank/DDBJ whole genome shotgun (WGS) entry which is preliminary data.</text>
</comment>
<gene>
    <name evidence="1" type="ORF">DEBURN_LOCUS11932</name>
</gene>
<protein>
    <submittedName>
        <fullName evidence="1">11182_t:CDS:1</fullName>
    </submittedName>
</protein>
<reference evidence="1" key="1">
    <citation type="submission" date="2021-06" db="EMBL/GenBank/DDBJ databases">
        <authorList>
            <person name="Kallberg Y."/>
            <person name="Tangrot J."/>
            <person name="Rosling A."/>
        </authorList>
    </citation>
    <scope>NUCLEOTIDE SEQUENCE</scope>
    <source>
        <strain evidence="1">AZ414A</strain>
    </source>
</reference>
<keyword evidence="2" id="KW-1185">Reference proteome</keyword>
<dbReference type="Proteomes" id="UP000789706">
    <property type="component" value="Unassembled WGS sequence"/>
</dbReference>
<evidence type="ECO:0000313" key="1">
    <source>
        <dbReference type="EMBL" id="CAG8666152.1"/>
    </source>
</evidence>
<dbReference type="EMBL" id="CAJVPK010009299">
    <property type="protein sequence ID" value="CAG8666152.1"/>
    <property type="molecule type" value="Genomic_DNA"/>
</dbReference>
<sequence length="122" mass="13625">HKFIPGTNDQFIITAYINGNLSQHTDFGLIFGVFDHIKPLNIVEPFTAGIPSKNTYTFTLSERVDIDNNEEWFSTVNKQNTDLVSAFSDGSIAIKYAEKERHTLYDIVGEAGGDLTLALALW</sequence>
<organism evidence="1 2">
    <name type="scientific">Diversispora eburnea</name>
    <dbReference type="NCBI Taxonomy" id="1213867"/>
    <lineage>
        <taxon>Eukaryota</taxon>
        <taxon>Fungi</taxon>
        <taxon>Fungi incertae sedis</taxon>
        <taxon>Mucoromycota</taxon>
        <taxon>Glomeromycotina</taxon>
        <taxon>Glomeromycetes</taxon>
        <taxon>Diversisporales</taxon>
        <taxon>Diversisporaceae</taxon>
        <taxon>Diversispora</taxon>
    </lineage>
</organism>
<name>A0A9N9HD07_9GLOM</name>
<dbReference type="AlphaFoldDB" id="A0A9N9HD07"/>
<proteinExistence type="predicted"/>
<feature type="non-terminal residue" evidence="1">
    <location>
        <position position="122"/>
    </location>
</feature>
<dbReference type="OrthoDB" id="5596129at2759"/>
<feature type="non-terminal residue" evidence="1">
    <location>
        <position position="1"/>
    </location>
</feature>
<accession>A0A9N9HD07</accession>
<evidence type="ECO:0000313" key="2">
    <source>
        <dbReference type="Proteomes" id="UP000789706"/>
    </source>
</evidence>